<reference evidence="1" key="1">
    <citation type="journal article" date="2020" name="mSystems">
        <title>Genome- and Community-Level Interaction Insights into Carbon Utilization and Element Cycling Functions of Hydrothermarchaeota in Hydrothermal Sediment.</title>
        <authorList>
            <person name="Zhou Z."/>
            <person name="Liu Y."/>
            <person name="Xu W."/>
            <person name="Pan J."/>
            <person name="Luo Z.H."/>
            <person name="Li M."/>
        </authorList>
    </citation>
    <scope>NUCLEOTIDE SEQUENCE [LARGE SCALE GENOMIC DNA]</scope>
    <source>
        <strain evidence="1">SpSt-70</strain>
    </source>
</reference>
<dbReference type="PANTHER" id="PTHR43694">
    <property type="entry name" value="RIBONUCLEASE J"/>
    <property type="match status" value="1"/>
</dbReference>
<keyword evidence="1" id="KW-0378">Hydrolase</keyword>
<keyword evidence="1" id="KW-0269">Exonuclease</keyword>
<gene>
    <name evidence="1" type="ORF">ENU78_04445</name>
</gene>
<dbReference type="AlphaFoldDB" id="A0A7V3ZIM5"/>
<protein>
    <submittedName>
        <fullName evidence="1">Exonuclease</fullName>
    </submittedName>
</protein>
<comment type="caution">
    <text evidence="1">The sequence shown here is derived from an EMBL/GenBank/DDBJ whole genome shotgun (WGS) entry which is preliminary data.</text>
</comment>
<dbReference type="Gene3D" id="3.60.15.10">
    <property type="entry name" value="Ribonuclease Z/Hydroxyacylglutathione hydrolase-like"/>
    <property type="match status" value="1"/>
</dbReference>
<sequence>MTVKLTFYDGVNCIGGNKILLEDGEYAIFLDFGINFNEENKYFDEFLRPRQIFGIYDLLHLNLLPPLRGLYREDLELPNIWDNFEGHFLYRKVEPIAILISHAHLDHLGYLPYITHQVPVITSLTSALIIKSLEDTSKNLSDLCFVKLKNERDGILKAEENIIFQRKYITYSENHSDKVFEFWKRIERKRINELHENPLEVKNQNLKIDPFEIMFFPVDHSIPGAGSFTIKTSSGWIVYTGDLRLHGRNGHLTKEFINKLKHIDVKVLICEGTHPDIEKIYTEDDVKEKALEIVKSCHHYVIADFGPRNIDRLMSFLEIGKETGRRLVLTLKDIYLLESLSFIGYPDPKRDEFITFYEKPKGNYDPWEKNLLERYKDIPGKAVNSKDIRKNPQDYILCISYYDFHLLLDILPDMGVYIFSSSEAFNEEMKIDQQKIENWLKYFNLEIRGNLVEKREESPLHASGHIHGDGLSELISNAKPEILIPVHSEKADFFEKFKDICKIIYPEKGKVIYID</sequence>
<keyword evidence="1" id="KW-0540">Nuclease</keyword>
<dbReference type="PANTHER" id="PTHR43694:SF1">
    <property type="entry name" value="RIBONUCLEASE J"/>
    <property type="match status" value="1"/>
</dbReference>
<dbReference type="RefSeq" id="WP_149123264.1">
    <property type="nucleotide sequence ID" value="NZ_VTFL01000007.1"/>
</dbReference>
<dbReference type="InterPro" id="IPR036866">
    <property type="entry name" value="RibonucZ/Hydroxyglut_hydro"/>
</dbReference>
<organism evidence="1">
    <name type="scientific">Dictyoglomus thermophilum</name>
    <dbReference type="NCBI Taxonomy" id="14"/>
    <lineage>
        <taxon>Bacteria</taxon>
        <taxon>Pseudomonadati</taxon>
        <taxon>Dictyoglomota</taxon>
        <taxon>Dictyoglomia</taxon>
        <taxon>Dictyoglomales</taxon>
        <taxon>Dictyoglomaceae</taxon>
        <taxon>Dictyoglomus</taxon>
    </lineage>
</organism>
<proteinExistence type="predicted"/>
<dbReference type="GO" id="GO:0004527">
    <property type="term" value="F:exonuclease activity"/>
    <property type="evidence" value="ECO:0007669"/>
    <property type="project" value="UniProtKB-KW"/>
</dbReference>
<evidence type="ECO:0000313" key="1">
    <source>
        <dbReference type="EMBL" id="HGK23686.1"/>
    </source>
</evidence>
<name>A0A7V3ZIM5_DICTH</name>
<accession>A0A7V3ZIM5</accession>
<dbReference type="SUPFAM" id="SSF56281">
    <property type="entry name" value="Metallo-hydrolase/oxidoreductase"/>
    <property type="match status" value="1"/>
</dbReference>
<dbReference type="EMBL" id="DTDV01000013">
    <property type="protein sequence ID" value="HGK23686.1"/>
    <property type="molecule type" value="Genomic_DNA"/>
</dbReference>